<dbReference type="Proteomes" id="UP000245647">
    <property type="component" value="Unassembled WGS sequence"/>
</dbReference>
<reference evidence="4 5" key="1">
    <citation type="submission" date="2018-04" db="EMBL/GenBank/DDBJ databases">
        <title>Pedobacter chongqingensis sp. nov., isolated from a rottenly hemp rope.</title>
        <authorList>
            <person name="Cai Y."/>
        </authorList>
    </citation>
    <scope>NUCLEOTIDE SEQUENCE [LARGE SCALE GENOMIC DNA]</scope>
    <source>
        <strain evidence="4 5">FJ4-8</strain>
    </source>
</reference>
<dbReference type="InterPro" id="IPR001034">
    <property type="entry name" value="DeoR_HTH"/>
</dbReference>
<dbReference type="PIRSF" id="PIRSF016838">
    <property type="entry name" value="PafC"/>
    <property type="match status" value="1"/>
</dbReference>
<dbReference type="InterPro" id="IPR051534">
    <property type="entry name" value="CBASS_pafABC_assoc_protein"/>
</dbReference>
<gene>
    <name evidence="4" type="ORF">DDR33_05100</name>
</gene>
<evidence type="ECO:0000256" key="2">
    <source>
        <dbReference type="ARBA" id="ARBA00023163"/>
    </source>
</evidence>
<dbReference type="Pfam" id="PF25583">
    <property type="entry name" value="WCX"/>
    <property type="match status" value="1"/>
</dbReference>
<evidence type="ECO:0000259" key="3">
    <source>
        <dbReference type="PROSITE" id="PS51000"/>
    </source>
</evidence>
<dbReference type="AlphaFoldDB" id="A0A2U2PKE2"/>
<protein>
    <submittedName>
        <fullName evidence="4">Transcriptional regulator</fullName>
    </submittedName>
</protein>
<evidence type="ECO:0000313" key="5">
    <source>
        <dbReference type="Proteomes" id="UP000245647"/>
    </source>
</evidence>
<dbReference type="InterPro" id="IPR028349">
    <property type="entry name" value="PafC-like"/>
</dbReference>
<dbReference type="Pfam" id="PF13280">
    <property type="entry name" value="WYL"/>
    <property type="match status" value="1"/>
</dbReference>
<dbReference type="PROSITE" id="PS52050">
    <property type="entry name" value="WYL"/>
    <property type="match status" value="1"/>
</dbReference>
<dbReference type="InterPro" id="IPR057727">
    <property type="entry name" value="WCX_dom"/>
</dbReference>
<dbReference type="PANTHER" id="PTHR34580">
    <property type="match status" value="1"/>
</dbReference>
<sequence>MNRIDRISAILIQLQSRRVVKAIDIAERFNISLRTVYRDVKALEEAGIPIIGEAGVGYSIMDGYRLPPVMFNREEATALLMAEKLVEKLTDASNGSNYKSAMYKIRAVLKSSEKDFLEQIERHIEVVQTRQQRQQQQPDLNLLQPILKSISEKKRLSINYFAHYKQESTRRSIEAVGVFYLDNYWHLIAFCHLRKDYRDFRLDRIQNLGVTEDKYTQEHPTLKEYMEREYESRNLQSIVIRVNQKAALMLNEQKYYNGFVSEVKKDNYVEMSFLTMYTEGFARWYMMFADCAVIVEPDSLKERISKIMEKISSRISNPETANLFD</sequence>
<evidence type="ECO:0000256" key="1">
    <source>
        <dbReference type="ARBA" id="ARBA00023015"/>
    </source>
</evidence>
<dbReference type="GO" id="GO:0003700">
    <property type="term" value="F:DNA-binding transcription factor activity"/>
    <property type="evidence" value="ECO:0007669"/>
    <property type="project" value="InterPro"/>
</dbReference>
<name>A0A2U2PKE2_9SPHI</name>
<keyword evidence="2" id="KW-0804">Transcription</keyword>
<dbReference type="InterPro" id="IPR036388">
    <property type="entry name" value="WH-like_DNA-bd_sf"/>
</dbReference>
<proteinExistence type="predicted"/>
<dbReference type="EMBL" id="QEAS01000003">
    <property type="protein sequence ID" value="PWG81744.1"/>
    <property type="molecule type" value="Genomic_DNA"/>
</dbReference>
<feature type="domain" description="HTH deoR-type" evidence="3">
    <location>
        <begin position="3"/>
        <end position="58"/>
    </location>
</feature>
<dbReference type="Gene3D" id="1.10.10.10">
    <property type="entry name" value="Winged helix-like DNA-binding domain superfamily/Winged helix DNA-binding domain"/>
    <property type="match status" value="1"/>
</dbReference>
<keyword evidence="5" id="KW-1185">Reference proteome</keyword>
<dbReference type="PROSITE" id="PS51000">
    <property type="entry name" value="HTH_DEOR_2"/>
    <property type="match status" value="1"/>
</dbReference>
<comment type="caution">
    <text evidence="4">The sequence shown here is derived from an EMBL/GenBank/DDBJ whole genome shotgun (WGS) entry which is preliminary data.</text>
</comment>
<keyword evidence="1" id="KW-0805">Transcription regulation</keyword>
<organism evidence="4 5">
    <name type="scientific">Pararcticibacter amylolyticus</name>
    <dbReference type="NCBI Taxonomy" id="2173175"/>
    <lineage>
        <taxon>Bacteria</taxon>
        <taxon>Pseudomonadati</taxon>
        <taxon>Bacteroidota</taxon>
        <taxon>Sphingobacteriia</taxon>
        <taxon>Sphingobacteriales</taxon>
        <taxon>Sphingobacteriaceae</taxon>
        <taxon>Pararcticibacter</taxon>
    </lineage>
</organism>
<dbReference type="Pfam" id="PF08279">
    <property type="entry name" value="HTH_11"/>
    <property type="match status" value="1"/>
</dbReference>
<dbReference type="RefSeq" id="WP_109414689.1">
    <property type="nucleotide sequence ID" value="NZ_QEAS01000003.1"/>
</dbReference>
<dbReference type="PANTHER" id="PTHR34580:SF3">
    <property type="entry name" value="PROTEIN PAFB"/>
    <property type="match status" value="1"/>
</dbReference>
<dbReference type="InterPro" id="IPR013196">
    <property type="entry name" value="HTH_11"/>
</dbReference>
<accession>A0A2U2PKE2</accession>
<evidence type="ECO:0000313" key="4">
    <source>
        <dbReference type="EMBL" id="PWG81744.1"/>
    </source>
</evidence>
<dbReference type="SUPFAM" id="SSF46785">
    <property type="entry name" value="Winged helix' DNA-binding domain"/>
    <property type="match status" value="1"/>
</dbReference>
<dbReference type="InterPro" id="IPR036390">
    <property type="entry name" value="WH_DNA-bd_sf"/>
</dbReference>
<dbReference type="OrthoDB" id="9815009at2"/>
<dbReference type="InterPro" id="IPR026881">
    <property type="entry name" value="WYL_dom"/>
</dbReference>